<dbReference type="EMBL" id="JBHSEC010000014">
    <property type="protein sequence ID" value="MFC4410312.1"/>
    <property type="molecule type" value="Genomic_DNA"/>
</dbReference>
<sequence length="165" mass="18265">MKKFFCIILAIFLISFLISPVSAHEHEHEHGENEAEHTHALDETELNAESHVDGDIGLMYIPCPEGGKHQMAGKGMATVEMGNGVLWKSASLYQCSKCLTVLVSDNNYFIHDKRLGPGDYILEGFSYPIGAGQRLKTNQTQKSKSSSWLTSPFDGMEFCTCGVTY</sequence>
<evidence type="ECO:0000313" key="3">
    <source>
        <dbReference type="Proteomes" id="UP001595817"/>
    </source>
</evidence>
<keyword evidence="1" id="KW-0732">Signal</keyword>
<evidence type="ECO:0000313" key="2">
    <source>
        <dbReference type="EMBL" id="MFC4410312.1"/>
    </source>
</evidence>
<evidence type="ECO:0000256" key="1">
    <source>
        <dbReference type="SAM" id="SignalP"/>
    </source>
</evidence>
<feature type="chain" id="PRO_5045377422" description="Secreted protein" evidence="1">
    <location>
        <begin position="24"/>
        <end position="165"/>
    </location>
</feature>
<accession>A0ABV8X311</accession>
<proteinExistence type="predicted"/>
<feature type="signal peptide" evidence="1">
    <location>
        <begin position="1"/>
        <end position="23"/>
    </location>
</feature>
<organism evidence="2 3">
    <name type="scientific">Chungangia koreensis</name>
    <dbReference type="NCBI Taxonomy" id="752657"/>
    <lineage>
        <taxon>Bacteria</taxon>
        <taxon>Bacillati</taxon>
        <taxon>Bacillota</taxon>
        <taxon>Bacilli</taxon>
        <taxon>Lactobacillales</taxon>
        <taxon>Chungangia</taxon>
    </lineage>
</organism>
<comment type="caution">
    <text evidence="2">The sequence shown here is derived from an EMBL/GenBank/DDBJ whole genome shotgun (WGS) entry which is preliminary data.</text>
</comment>
<dbReference type="Proteomes" id="UP001595817">
    <property type="component" value="Unassembled WGS sequence"/>
</dbReference>
<name>A0ABV8X311_9LACT</name>
<protein>
    <recommendedName>
        <fullName evidence="4">Secreted protein</fullName>
    </recommendedName>
</protein>
<gene>
    <name evidence="2" type="ORF">ACFOZY_07745</name>
</gene>
<dbReference type="RefSeq" id="WP_378154011.1">
    <property type="nucleotide sequence ID" value="NZ_JBHSEC010000014.1"/>
</dbReference>
<keyword evidence="3" id="KW-1185">Reference proteome</keyword>
<reference evidence="3" key="1">
    <citation type="journal article" date="2019" name="Int. J. Syst. Evol. Microbiol.">
        <title>The Global Catalogue of Microorganisms (GCM) 10K type strain sequencing project: providing services to taxonomists for standard genome sequencing and annotation.</title>
        <authorList>
            <consortium name="The Broad Institute Genomics Platform"/>
            <consortium name="The Broad Institute Genome Sequencing Center for Infectious Disease"/>
            <person name="Wu L."/>
            <person name="Ma J."/>
        </authorList>
    </citation>
    <scope>NUCLEOTIDE SEQUENCE [LARGE SCALE GENOMIC DNA]</scope>
    <source>
        <strain evidence="3">CCUG 59778</strain>
    </source>
</reference>
<evidence type="ECO:0008006" key="4">
    <source>
        <dbReference type="Google" id="ProtNLM"/>
    </source>
</evidence>